<protein>
    <submittedName>
        <fullName evidence="2">Uncharacterized protein</fullName>
    </submittedName>
</protein>
<dbReference type="AlphaFoldDB" id="A0AAD3HI87"/>
<feature type="region of interest" description="Disordered" evidence="1">
    <location>
        <begin position="412"/>
        <end position="450"/>
    </location>
</feature>
<sequence>MSTAASVLLQSSQGSPLRPAAAKPTWLPQSRHAARRASLGQPLVRPSRKHSHSPIAAHAADGDNHSKLGPSGTPHQEQLPGGAGFGAFSSHLSTWFAAQQWAWQVLRCAAAAALSLTLLAGSASADYTSLAAASLARTRNLCPAVAAVAQPRGRDGACDSKANHGSSSSSGSGSSVGHASGSNGYAASLPPPLLLLQLPLLPHLPQAAQQPLPLSQQSQQQQRLCEAGASTAGASCLHTLASSTPLSSTLPLGPMPAAAGELASEAEDRLLEAARQVEARLEGVLGALAGGVPGVLGGQQGAEAEEGVSRATATAHTLIREVWEVVDANYLDARASGFDRRRWAELRDEGLSRSYRDTAAGYRAVRELLARGLSDPYCRFIGPSELAAMKKYDVSGVGLNLGTAAEYVVKTGKPLPGLPSPASTSASPSTSPASSSPAAATATAGEGDEG</sequence>
<feature type="region of interest" description="Disordered" evidence="1">
    <location>
        <begin position="153"/>
        <end position="181"/>
    </location>
</feature>
<dbReference type="Gene3D" id="3.30.750.44">
    <property type="match status" value="1"/>
</dbReference>
<comment type="caution">
    <text evidence="2">The sequence shown here is derived from an EMBL/GenBank/DDBJ whole genome shotgun (WGS) entry which is preliminary data.</text>
</comment>
<feature type="compositionally biased region" description="Polar residues" evidence="1">
    <location>
        <begin position="1"/>
        <end position="15"/>
    </location>
</feature>
<feature type="compositionally biased region" description="Low complexity" evidence="1">
    <location>
        <begin position="420"/>
        <end position="444"/>
    </location>
</feature>
<name>A0AAD3HI87_9CHLO</name>
<dbReference type="EMBL" id="BMAR01000003">
    <property type="protein sequence ID" value="GFR42289.1"/>
    <property type="molecule type" value="Genomic_DNA"/>
</dbReference>
<proteinExistence type="predicted"/>
<feature type="non-terminal residue" evidence="2">
    <location>
        <position position="1"/>
    </location>
</feature>
<keyword evidence="3" id="KW-1185">Reference proteome</keyword>
<evidence type="ECO:0000256" key="1">
    <source>
        <dbReference type="SAM" id="MobiDB-lite"/>
    </source>
</evidence>
<accession>A0AAD3HI87</accession>
<gene>
    <name evidence="2" type="ORF">Agub_g3187</name>
</gene>
<feature type="compositionally biased region" description="Basic and acidic residues" evidence="1">
    <location>
        <begin position="153"/>
        <end position="162"/>
    </location>
</feature>
<feature type="region of interest" description="Disordered" evidence="1">
    <location>
        <begin position="1"/>
        <end position="82"/>
    </location>
</feature>
<reference evidence="2 3" key="1">
    <citation type="journal article" date="2021" name="Sci. Rep.">
        <title>Genome sequencing of the multicellular alga Astrephomene provides insights into convergent evolution of germ-soma differentiation.</title>
        <authorList>
            <person name="Yamashita S."/>
            <person name="Yamamoto K."/>
            <person name="Matsuzaki R."/>
            <person name="Suzuki S."/>
            <person name="Yamaguchi H."/>
            <person name="Hirooka S."/>
            <person name="Minakuchi Y."/>
            <person name="Miyagishima S."/>
            <person name="Kawachi M."/>
            <person name="Toyoda A."/>
            <person name="Nozaki H."/>
        </authorList>
    </citation>
    <scope>NUCLEOTIDE SEQUENCE [LARGE SCALE GENOMIC DNA]</scope>
    <source>
        <strain evidence="2 3">NIES-4017</strain>
    </source>
</reference>
<evidence type="ECO:0000313" key="3">
    <source>
        <dbReference type="Proteomes" id="UP001054857"/>
    </source>
</evidence>
<feature type="compositionally biased region" description="Low complexity" evidence="1">
    <location>
        <begin position="163"/>
        <end position="181"/>
    </location>
</feature>
<evidence type="ECO:0000313" key="2">
    <source>
        <dbReference type="EMBL" id="GFR42289.1"/>
    </source>
</evidence>
<organism evidence="2 3">
    <name type="scientific">Astrephomene gubernaculifera</name>
    <dbReference type="NCBI Taxonomy" id="47775"/>
    <lineage>
        <taxon>Eukaryota</taxon>
        <taxon>Viridiplantae</taxon>
        <taxon>Chlorophyta</taxon>
        <taxon>core chlorophytes</taxon>
        <taxon>Chlorophyceae</taxon>
        <taxon>CS clade</taxon>
        <taxon>Chlamydomonadales</taxon>
        <taxon>Astrephomenaceae</taxon>
        <taxon>Astrephomene</taxon>
    </lineage>
</organism>
<dbReference type="Proteomes" id="UP001054857">
    <property type="component" value="Unassembled WGS sequence"/>
</dbReference>